<keyword evidence="7" id="KW-1185">Reference proteome</keyword>
<dbReference type="Pfam" id="PF07715">
    <property type="entry name" value="Plug"/>
    <property type="match status" value="1"/>
</dbReference>
<evidence type="ECO:0000313" key="7">
    <source>
        <dbReference type="Proteomes" id="UP000727490"/>
    </source>
</evidence>
<keyword evidence="1" id="KW-1134">Transmembrane beta strand</keyword>
<evidence type="ECO:0000259" key="4">
    <source>
        <dbReference type="Pfam" id="PF00593"/>
    </source>
</evidence>
<evidence type="ECO:0000313" key="6">
    <source>
        <dbReference type="EMBL" id="MBW3468410.1"/>
    </source>
</evidence>
<sequence>MDFKSTEKLRCYFLSSRCDWWFRRIGGILIMILAGHLAFAQTVNISGVVLDDEGLGLPGASVREKGTNVGVVTGIDGDFEISVQSGSILIVSFIGFETQEIPINNQSQITVNLVADVSALEEVVVVGYGTMRQEAVTGSVASIAGDIMREVPSANFSQALQGRLPGVDISQTSSQPGATMQIRIRGNRSLTASNDPLIVLNGIPFGGSIADINPEDIDSIDILKDASATAIYGSRGANGVILVTTKKGFKGQEAQVRYNGFHGPRTVFSPYPMMDGPEFLAMREAAGLFENPGPSESNDVNTDWQGLMYQTGTMSSHDVNVSGGGEKSTYSFGLGYYHDVGVIPTQQFDRISMRAAIDQDIGNHLRIGFNSNSNFNTQQGSQVGLYGILSMSPLASPFNPDGTRRRTIGMPMDDSWVGTRDVIEDLEGQWLNETRTYATYNALYAELKIPGVEGLKYRANLGLNYRQTNNGEFTGRGVTSPNPDTESFAAVGNSHNFHWIMENLITYDKIFADKHIINVTALYANEQNKFYSSRMWARDIAASQFQFYNLGHSDGEIQINPNDQNYQLWGLSSLMGRVMYSYDDKYMISATLRSDGSSRLAPGFKWHTYPAVSVGWNIGKESFMNSVSQVDMLKLRLGYGQTSNQAIAPYATLGGLGIRPYNFGNEAFLTGYFVNSLPNPNLGWEYSETYNVGVDFGFFNNRLTGSLEYYITNTKDILLGVNLPATSGVGSYTANIGETQNKGVELGLNGLIFENNDWSWEVGFNIYANRNQLVSLASGQDRDEGNWWFVGHPIDVIFDHRYIGLWQEGDPHRDILEPGGNVGMIKVEYTGDYDSEGIPTRAIGPDDRQILDLQPNFMGGFDTRIAYKNFDLSIVGTFRSGGILISTLHSSTGYLNLLSGRRNNVSVDYWTPENTEARYPAPGGLASSDNPKYGSTLGYFDASFLKVRTMTLGYNFDNASNWMTRAGMSRLRIYGAVQNPFVLFSPFNRETGLDPETNSFGDQNAAITNAIPSRLLTIGTNAPATRNFIVGLNLTF</sequence>
<dbReference type="InterPro" id="IPR023996">
    <property type="entry name" value="TonB-dep_OMP_SusC/RagA"/>
</dbReference>
<dbReference type="InterPro" id="IPR039426">
    <property type="entry name" value="TonB-dep_rcpt-like"/>
</dbReference>
<accession>A0A951IWB0</accession>
<dbReference type="InterPro" id="IPR012910">
    <property type="entry name" value="Plug_dom"/>
</dbReference>
<protein>
    <submittedName>
        <fullName evidence="6">TonB-dependent receptor</fullName>
    </submittedName>
</protein>
<keyword evidence="1" id="KW-0813">Transport</keyword>
<keyword evidence="1 3" id="KW-0812">Transmembrane</keyword>
<comment type="subcellular location">
    <subcellularLocation>
        <location evidence="1">Cell outer membrane</location>
        <topology evidence="1">Multi-pass membrane protein</topology>
    </subcellularLocation>
</comment>
<dbReference type="PROSITE" id="PS52016">
    <property type="entry name" value="TONB_DEPENDENT_REC_3"/>
    <property type="match status" value="1"/>
</dbReference>
<organism evidence="6 7">
    <name type="scientific">Arthrospiribacter ruber</name>
    <dbReference type="NCBI Taxonomy" id="2487934"/>
    <lineage>
        <taxon>Bacteria</taxon>
        <taxon>Pseudomonadati</taxon>
        <taxon>Bacteroidota</taxon>
        <taxon>Cytophagia</taxon>
        <taxon>Cytophagales</taxon>
        <taxon>Cyclobacteriaceae</taxon>
        <taxon>Arthrospiribacter</taxon>
    </lineage>
</organism>
<dbReference type="NCBIfam" id="TIGR04056">
    <property type="entry name" value="OMP_RagA_SusC"/>
    <property type="match status" value="1"/>
</dbReference>
<evidence type="ECO:0000256" key="3">
    <source>
        <dbReference type="SAM" id="Phobius"/>
    </source>
</evidence>
<proteinExistence type="inferred from homology"/>
<keyword evidence="3" id="KW-1133">Transmembrane helix</keyword>
<comment type="similarity">
    <text evidence="1 2">Belongs to the TonB-dependent receptor family.</text>
</comment>
<dbReference type="FunFam" id="2.170.130.10:FF:000008">
    <property type="entry name" value="SusC/RagA family TonB-linked outer membrane protein"/>
    <property type="match status" value="1"/>
</dbReference>
<feature type="transmembrane region" description="Helical" evidence="3">
    <location>
        <begin position="21"/>
        <end position="39"/>
    </location>
</feature>
<keyword evidence="6" id="KW-0675">Receptor</keyword>
<dbReference type="Pfam" id="PF13715">
    <property type="entry name" value="CarbopepD_reg_2"/>
    <property type="match status" value="1"/>
</dbReference>
<feature type="domain" description="TonB-dependent receptor-like beta-barrel" evidence="4">
    <location>
        <begin position="446"/>
        <end position="809"/>
    </location>
</feature>
<dbReference type="Proteomes" id="UP000727490">
    <property type="component" value="Unassembled WGS sequence"/>
</dbReference>
<dbReference type="GO" id="GO:0009279">
    <property type="term" value="C:cell outer membrane"/>
    <property type="evidence" value="ECO:0007669"/>
    <property type="project" value="UniProtKB-SubCell"/>
</dbReference>
<dbReference type="InterPro" id="IPR023997">
    <property type="entry name" value="TonB-dep_OMP_SusC/RagA_CS"/>
</dbReference>
<gene>
    <name evidence="6" type="ORF">EGN73_11390</name>
</gene>
<feature type="domain" description="TonB-dependent receptor plug" evidence="5">
    <location>
        <begin position="133"/>
        <end position="240"/>
    </location>
</feature>
<dbReference type="EMBL" id="RPHB01000005">
    <property type="protein sequence ID" value="MBW3468410.1"/>
    <property type="molecule type" value="Genomic_DNA"/>
</dbReference>
<keyword evidence="1" id="KW-0998">Cell outer membrane</keyword>
<dbReference type="Pfam" id="PF00593">
    <property type="entry name" value="TonB_dep_Rec_b-barrel"/>
    <property type="match status" value="1"/>
</dbReference>
<keyword evidence="1 2" id="KW-0472">Membrane</keyword>
<dbReference type="NCBIfam" id="TIGR04057">
    <property type="entry name" value="SusC_RagA_signa"/>
    <property type="match status" value="1"/>
</dbReference>
<dbReference type="RefSeq" id="WP_219289682.1">
    <property type="nucleotide sequence ID" value="NZ_RPHB01000005.1"/>
</dbReference>
<evidence type="ECO:0000256" key="1">
    <source>
        <dbReference type="PROSITE-ProRule" id="PRU01360"/>
    </source>
</evidence>
<comment type="caution">
    <text evidence="6">The sequence shown here is derived from an EMBL/GenBank/DDBJ whole genome shotgun (WGS) entry which is preliminary data.</text>
</comment>
<keyword evidence="2" id="KW-0798">TonB box</keyword>
<name>A0A951IWB0_9BACT</name>
<evidence type="ECO:0000259" key="5">
    <source>
        <dbReference type="Pfam" id="PF07715"/>
    </source>
</evidence>
<reference evidence="6 7" key="1">
    <citation type="journal article" date="2020" name="Syst. Appl. Microbiol.">
        <title>Arthrospiribacter ruber gen. nov., sp. nov., a novel bacterium isolated from Arthrospira cultures.</title>
        <authorList>
            <person name="Waleron M."/>
            <person name="Misztak A."/>
            <person name="Waleron M.M."/>
            <person name="Furmaniak M."/>
            <person name="Mrozik A."/>
            <person name="Waleron K."/>
        </authorList>
    </citation>
    <scope>NUCLEOTIDE SEQUENCE [LARGE SCALE GENOMIC DNA]</scope>
    <source>
        <strain evidence="6 7">DPMB0001</strain>
    </source>
</reference>
<dbReference type="AlphaFoldDB" id="A0A951IWB0"/>
<dbReference type="InterPro" id="IPR000531">
    <property type="entry name" value="Beta-barrel_TonB"/>
</dbReference>
<evidence type="ECO:0000256" key="2">
    <source>
        <dbReference type="RuleBase" id="RU003357"/>
    </source>
</evidence>